<accession>A0A2T3FZZ2</accession>
<dbReference type="EMBL" id="JANGBO010000007">
    <property type="protein sequence ID" value="MCQ5061839.1"/>
    <property type="molecule type" value="Genomic_DNA"/>
</dbReference>
<comment type="caution">
    <text evidence="4">The sequence shown here is derived from an EMBL/GenBank/DDBJ whole genome shotgun (WGS) entry which is preliminary data.</text>
</comment>
<dbReference type="Proteomes" id="UP000240974">
    <property type="component" value="Unassembled WGS sequence"/>
</dbReference>
<name>A0A2T3FZZ2_9FIRM</name>
<dbReference type="Proteomes" id="UP001204814">
    <property type="component" value="Unassembled WGS sequence"/>
</dbReference>
<keyword evidence="1" id="KW-0175">Coiled coil</keyword>
<keyword evidence="5" id="KW-1185">Reference proteome</keyword>
<gene>
    <name evidence="4" type="ORF">C7U54_07515</name>
    <name evidence="3" type="ORF">NE542_08375</name>
</gene>
<organism evidence="4 5">
    <name type="scientific">Faecalibacillus intestinalis</name>
    <dbReference type="NCBI Taxonomy" id="1982626"/>
    <lineage>
        <taxon>Bacteria</taxon>
        <taxon>Bacillati</taxon>
        <taxon>Bacillota</taxon>
        <taxon>Erysipelotrichia</taxon>
        <taxon>Erysipelotrichales</taxon>
        <taxon>Coprobacillaceae</taxon>
        <taxon>Faecalibacillus</taxon>
    </lineage>
</organism>
<evidence type="ECO:0000313" key="3">
    <source>
        <dbReference type="EMBL" id="MCQ5061839.1"/>
    </source>
</evidence>
<sequence length="221" mass="24080">MARNSNKDIDFLSVYKTKKKININSKTLLLIALPVLLILIFATSTLYLTITNRNLQKDVDTLQTQIEEALAATASNTNSDQQKELSKLNEQLTNLQTITQTLSKYPQIDKGILETIDKSCKNLTIDSISFNQETGAISLTVTASKVNGCEETVRTLRESGTFKTVDYNGYTQDGGVSETTETVTDPITGATTTQTVTNTTPITYKSSITCTLEGGTTSGQD</sequence>
<keyword evidence="2" id="KW-0812">Transmembrane</keyword>
<feature type="coiled-coil region" evidence="1">
    <location>
        <begin position="52"/>
        <end position="98"/>
    </location>
</feature>
<protein>
    <submittedName>
        <fullName evidence="4">Uncharacterized protein</fullName>
    </submittedName>
</protein>
<reference evidence="4 5" key="1">
    <citation type="journal article" date="2019" name="Int. J. Syst. Evol. Microbiol.">
        <title>Faecalibacillus intestinalis gen. nov., sp. nov. and Faecalibacillus faecis sp. nov., isolated from human faeces.</title>
        <authorList>
            <person name="Seo B."/>
            <person name="Jeon K."/>
            <person name="Baek I."/>
            <person name="Lee Y.M."/>
            <person name="Baek K."/>
            <person name="Ko G."/>
        </authorList>
    </citation>
    <scope>NUCLEOTIDE SEQUENCE [LARGE SCALE GENOMIC DNA]</scope>
    <source>
        <strain evidence="4 5">SNUG30099</strain>
    </source>
</reference>
<dbReference type="AlphaFoldDB" id="A0A2T3FZZ2"/>
<evidence type="ECO:0000313" key="5">
    <source>
        <dbReference type="Proteomes" id="UP000240974"/>
    </source>
</evidence>
<dbReference type="RefSeq" id="WP_022001775.1">
    <property type="nucleotide sequence ID" value="NZ_DAWBZG010000267.1"/>
</dbReference>
<keyword evidence="2" id="KW-0472">Membrane</keyword>
<proteinExistence type="predicted"/>
<feature type="transmembrane region" description="Helical" evidence="2">
    <location>
        <begin position="28"/>
        <end position="50"/>
    </location>
</feature>
<evidence type="ECO:0000256" key="2">
    <source>
        <dbReference type="SAM" id="Phobius"/>
    </source>
</evidence>
<keyword evidence="2" id="KW-1133">Transmembrane helix</keyword>
<evidence type="ECO:0000256" key="1">
    <source>
        <dbReference type="SAM" id="Coils"/>
    </source>
</evidence>
<evidence type="ECO:0000313" key="4">
    <source>
        <dbReference type="EMBL" id="PST40865.1"/>
    </source>
</evidence>
<reference evidence="3" key="2">
    <citation type="submission" date="2022-06" db="EMBL/GenBank/DDBJ databases">
        <title>Isolation of gut microbiota from human fecal samples.</title>
        <authorList>
            <person name="Pamer E.G."/>
            <person name="Barat B."/>
            <person name="Waligurski E."/>
            <person name="Medina S."/>
            <person name="Paddock L."/>
            <person name="Mostad J."/>
        </authorList>
    </citation>
    <scope>NUCLEOTIDE SEQUENCE</scope>
    <source>
        <strain evidence="3">DFI.6.24</strain>
    </source>
</reference>
<dbReference type="EMBL" id="PYLQ01000009">
    <property type="protein sequence ID" value="PST40865.1"/>
    <property type="molecule type" value="Genomic_DNA"/>
</dbReference>